<dbReference type="OrthoDB" id="3145912at2759"/>
<keyword evidence="3" id="KW-1185">Reference proteome</keyword>
<evidence type="ECO:0000313" key="3">
    <source>
        <dbReference type="Proteomes" id="UP000054007"/>
    </source>
</evidence>
<evidence type="ECO:0000256" key="1">
    <source>
        <dbReference type="SAM" id="MobiDB-lite"/>
    </source>
</evidence>
<name>A0A0D7AUY9_9AGAR</name>
<evidence type="ECO:0000313" key="2">
    <source>
        <dbReference type="EMBL" id="KIY62037.1"/>
    </source>
</evidence>
<protein>
    <submittedName>
        <fullName evidence="2">Uncharacterized protein</fullName>
    </submittedName>
</protein>
<gene>
    <name evidence="2" type="ORF">CYLTODRAFT_427219</name>
</gene>
<feature type="region of interest" description="Disordered" evidence="1">
    <location>
        <begin position="324"/>
        <end position="346"/>
    </location>
</feature>
<dbReference type="Proteomes" id="UP000054007">
    <property type="component" value="Unassembled WGS sequence"/>
</dbReference>
<reference evidence="2 3" key="1">
    <citation type="journal article" date="2015" name="Fungal Genet. Biol.">
        <title>Evolution of novel wood decay mechanisms in Agaricales revealed by the genome sequences of Fistulina hepatica and Cylindrobasidium torrendii.</title>
        <authorList>
            <person name="Floudas D."/>
            <person name="Held B.W."/>
            <person name="Riley R."/>
            <person name="Nagy L.G."/>
            <person name="Koehler G."/>
            <person name="Ransdell A.S."/>
            <person name="Younus H."/>
            <person name="Chow J."/>
            <person name="Chiniquy J."/>
            <person name="Lipzen A."/>
            <person name="Tritt A."/>
            <person name="Sun H."/>
            <person name="Haridas S."/>
            <person name="LaButti K."/>
            <person name="Ohm R.A."/>
            <person name="Kues U."/>
            <person name="Blanchette R.A."/>
            <person name="Grigoriev I.V."/>
            <person name="Minto R.E."/>
            <person name="Hibbett D.S."/>
        </authorList>
    </citation>
    <scope>NUCLEOTIDE SEQUENCE [LARGE SCALE GENOMIC DNA]</scope>
    <source>
        <strain evidence="2 3">FP15055 ss-10</strain>
    </source>
</reference>
<dbReference type="EMBL" id="KN880833">
    <property type="protein sequence ID" value="KIY62037.1"/>
    <property type="molecule type" value="Genomic_DNA"/>
</dbReference>
<dbReference type="AlphaFoldDB" id="A0A0D7AUY9"/>
<accession>A0A0D7AUY9</accession>
<feature type="compositionally biased region" description="Basic and acidic residues" evidence="1">
    <location>
        <begin position="333"/>
        <end position="346"/>
    </location>
</feature>
<sequence length="346" mass="38388">MPPKRFKVARPRTKAPDPDHIKELGEHLSALPADVARLIIEAAPLLHRKTAIRWLTVSKTVKKWIEPIAYWTVVLHSSQQITRFVQSATLRPSDFMANHVKVFICVYGAETNVGLADAALSMCSGVRDVVFAGVDPSFVPTTKAFWRLARVKACPRVHFACSMRDFGHLNQQKRPTCTHFSLDLSDFRLPNPGLSTVASKLLDALRHVTHLSLVVSETAHVQLAQDIWANIPARVVVFLLQISPTPEILEAAEAFSSGVKDPRLICLSVAPARTYRIYSPGAGAQKGILTFRGERTDFRLGYIRSDEDDAWTLADRILKDRRALGQGNEEDSGEKVAEKASHLVSN</sequence>
<organism evidence="2 3">
    <name type="scientific">Cylindrobasidium torrendii FP15055 ss-10</name>
    <dbReference type="NCBI Taxonomy" id="1314674"/>
    <lineage>
        <taxon>Eukaryota</taxon>
        <taxon>Fungi</taxon>
        <taxon>Dikarya</taxon>
        <taxon>Basidiomycota</taxon>
        <taxon>Agaricomycotina</taxon>
        <taxon>Agaricomycetes</taxon>
        <taxon>Agaricomycetidae</taxon>
        <taxon>Agaricales</taxon>
        <taxon>Marasmiineae</taxon>
        <taxon>Physalacriaceae</taxon>
        <taxon>Cylindrobasidium</taxon>
    </lineage>
</organism>
<proteinExistence type="predicted"/>